<comment type="caution">
    <text evidence="3">The sequence shown here is derived from an EMBL/GenBank/DDBJ whole genome shotgun (WGS) entry which is preliminary data.</text>
</comment>
<protein>
    <recommendedName>
        <fullName evidence="5">Peptidase M23 domain-containing protein</fullName>
    </recommendedName>
</protein>
<sequence>MLISVVYVLFLKAKSKKVETYQQQVVYIHPSVHLAFTWGRWVFLSPELLEKQERREIILHEFVHRNQGHTIDLILSEIVCAWLWFNPFVFFHFKAIKENHEYLADQGVLSQGVDELSYQQLLLNTAFKTSFWEVHGFGNSTIKKRIKMINFSNNKNYWKWGLLLPYSLLILWLFSNNPIVFAQHKGETHVEQLGDSLFTKIENHFVERKGTGSFESLNKGELDFIFPLDNPEISSGYGYRKHPFTKKKKFHKGVDFKAPKGTPVYAVEDGVVIAISTVGADGKKKGYGNFIVIKHASGYHSMYAQLEKFQEDVLKGKKEIKKGTQIATVGSSGQSTGPHLHFEVKKDGENIDPMTVLKKK</sequence>
<name>A0ABP9D8R7_9BACT</name>
<dbReference type="EMBL" id="BAABJX010000029">
    <property type="protein sequence ID" value="GAA4834384.1"/>
    <property type="molecule type" value="Genomic_DNA"/>
</dbReference>
<dbReference type="Pfam" id="PF01551">
    <property type="entry name" value="Peptidase_M23"/>
    <property type="match status" value="1"/>
</dbReference>
<dbReference type="InterPro" id="IPR016047">
    <property type="entry name" value="M23ase_b-sheet_dom"/>
</dbReference>
<reference evidence="4" key="1">
    <citation type="journal article" date="2019" name="Int. J. Syst. Evol. Microbiol.">
        <title>The Global Catalogue of Microorganisms (GCM) 10K type strain sequencing project: providing services to taxonomists for standard genome sequencing and annotation.</title>
        <authorList>
            <consortium name="The Broad Institute Genomics Platform"/>
            <consortium name="The Broad Institute Genome Sequencing Center for Infectious Disease"/>
            <person name="Wu L."/>
            <person name="Ma J."/>
        </authorList>
    </citation>
    <scope>NUCLEOTIDE SEQUENCE [LARGE SCALE GENOMIC DNA]</scope>
    <source>
        <strain evidence="4">JCM 18326</strain>
    </source>
</reference>
<dbReference type="SUPFAM" id="SSF51261">
    <property type="entry name" value="Duplicated hybrid motif"/>
    <property type="match status" value="1"/>
</dbReference>
<dbReference type="CDD" id="cd07341">
    <property type="entry name" value="M56_BlaR1_MecR1_like"/>
    <property type="match status" value="1"/>
</dbReference>
<dbReference type="Pfam" id="PF05569">
    <property type="entry name" value="Peptidase_M56"/>
    <property type="match status" value="1"/>
</dbReference>
<dbReference type="CDD" id="cd12797">
    <property type="entry name" value="M23_peptidase"/>
    <property type="match status" value="1"/>
</dbReference>
<dbReference type="InterPro" id="IPR008756">
    <property type="entry name" value="Peptidase_M56"/>
</dbReference>
<feature type="domain" description="M23ase beta-sheet core" evidence="1">
    <location>
        <begin position="249"/>
        <end position="353"/>
    </location>
</feature>
<evidence type="ECO:0000259" key="2">
    <source>
        <dbReference type="Pfam" id="PF05569"/>
    </source>
</evidence>
<dbReference type="PANTHER" id="PTHR21666">
    <property type="entry name" value="PEPTIDASE-RELATED"/>
    <property type="match status" value="1"/>
</dbReference>
<dbReference type="Gene3D" id="2.70.70.10">
    <property type="entry name" value="Glucose Permease (Domain IIA)"/>
    <property type="match status" value="1"/>
</dbReference>
<dbReference type="Proteomes" id="UP001500298">
    <property type="component" value="Unassembled WGS sequence"/>
</dbReference>
<organism evidence="3 4">
    <name type="scientific">Algivirga pacifica</name>
    <dbReference type="NCBI Taxonomy" id="1162670"/>
    <lineage>
        <taxon>Bacteria</taxon>
        <taxon>Pseudomonadati</taxon>
        <taxon>Bacteroidota</taxon>
        <taxon>Cytophagia</taxon>
        <taxon>Cytophagales</taxon>
        <taxon>Flammeovirgaceae</taxon>
        <taxon>Algivirga</taxon>
    </lineage>
</organism>
<gene>
    <name evidence="3" type="ORF">GCM10023331_19540</name>
</gene>
<dbReference type="PANTHER" id="PTHR21666:SF270">
    <property type="entry name" value="MUREIN HYDROLASE ACTIVATOR ENVC"/>
    <property type="match status" value="1"/>
</dbReference>
<feature type="domain" description="Peptidase M56" evidence="2">
    <location>
        <begin position="45"/>
        <end position="149"/>
    </location>
</feature>
<keyword evidence="4" id="KW-1185">Reference proteome</keyword>
<evidence type="ECO:0008006" key="5">
    <source>
        <dbReference type="Google" id="ProtNLM"/>
    </source>
</evidence>
<accession>A0ABP9D8R7</accession>
<evidence type="ECO:0000313" key="4">
    <source>
        <dbReference type="Proteomes" id="UP001500298"/>
    </source>
</evidence>
<proteinExistence type="predicted"/>
<evidence type="ECO:0000313" key="3">
    <source>
        <dbReference type="EMBL" id="GAA4834384.1"/>
    </source>
</evidence>
<dbReference type="InterPro" id="IPR011055">
    <property type="entry name" value="Dup_hybrid_motif"/>
</dbReference>
<dbReference type="InterPro" id="IPR050570">
    <property type="entry name" value="Cell_wall_metabolism_enzyme"/>
</dbReference>
<evidence type="ECO:0000259" key="1">
    <source>
        <dbReference type="Pfam" id="PF01551"/>
    </source>
</evidence>